<feature type="domain" description="Bulb-type lectin" evidence="25">
    <location>
        <begin position="26"/>
        <end position="164"/>
    </location>
</feature>
<reference evidence="27" key="1">
    <citation type="submission" date="2020-10" db="EMBL/GenBank/DDBJ databases">
        <authorList>
            <person name="Han B."/>
            <person name="Lu T."/>
            <person name="Zhao Q."/>
            <person name="Huang X."/>
            <person name="Zhao Y."/>
        </authorList>
    </citation>
    <scope>NUCLEOTIDE SEQUENCE</scope>
</reference>
<comment type="similarity">
    <text evidence="18">Belongs to the protein kinase superfamily. Ser/Thr protein kinase family.</text>
</comment>
<dbReference type="FunFam" id="3.30.200.20:FF:000145">
    <property type="entry name" value="receptor-like serine/threonine-protein kinase SD1-8"/>
    <property type="match status" value="1"/>
</dbReference>
<dbReference type="InterPro" id="IPR011009">
    <property type="entry name" value="Kinase-like_dom_sf"/>
</dbReference>
<dbReference type="PROSITE" id="PS50927">
    <property type="entry name" value="BULB_LECTIN"/>
    <property type="match status" value="1"/>
</dbReference>
<evidence type="ECO:0000256" key="19">
    <source>
        <dbReference type="PROSITE-ProRule" id="PRU00076"/>
    </source>
</evidence>
<dbReference type="GO" id="GO:0048544">
    <property type="term" value="P:recognition of pollen"/>
    <property type="evidence" value="ECO:0007669"/>
    <property type="project" value="InterPro"/>
</dbReference>
<dbReference type="SMART" id="SM00220">
    <property type="entry name" value="S_TKc"/>
    <property type="match status" value="1"/>
</dbReference>
<evidence type="ECO:0000256" key="6">
    <source>
        <dbReference type="ARBA" id="ARBA00022692"/>
    </source>
</evidence>
<dbReference type="PROSITE" id="PS50011">
    <property type="entry name" value="PROTEIN_KINASE_DOM"/>
    <property type="match status" value="1"/>
</dbReference>
<keyword evidence="12 21" id="KW-0472">Membrane</keyword>
<keyword evidence="6 21" id="KW-0812">Transmembrane</keyword>
<evidence type="ECO:0000256" key="1">
    <source>
        <dbReference type="ARBA" id="ARBA00004251"/>
    </source>
</evidence>
<dbReference type="PANTHER" id="PTHR27002:SF852">
    <property type="entry name" value="RECEPTOR-LIKE SERINE_THREONINE-PROTEIN KINASE"/>
    <property type="match status" value="1"/>
</dbReference>
<organism evidence="27 28">
    <name type="scientific">Miscanthus lutarioriparius</name>
    <dbReference type="NCBI Taxonomy" id="422564"/>
    <lineage>
        <taxon>Eukaryota</taxon>
        <taxon>Viridiplantae</taxon>
        <taxon>Streptophyta</taxon>
        <taxon>Embryophyta</taxon>
        <taxon>Tracheophyta</taxon>
        <taxon>Spermatophyta</taxon>
        <taxon>Magnoliopsida</taxon>
        <taxon>Liliopsida</taxon>
        <taxon>Poales</taxon>
        <taxon>Poaceae</taxon>
        <taxon>PACMAD clade</taxon>
        <taxon>Panicoideae</taxon>
        <taxon>Andropogonodae</taxon>
        <taxon>Andropogoneae</taxon>
        <taxon>Saccharinae</taxon>
        <taxon>Miscanthus</taxon>
    </lineage>
</organism>
<dbReference type="Pfam" id="PF00954">
    <property type="entry name" value="S_locus_glycop"/>
    <property type="match status" value="1"/>
</dbReference>
<feature type="domain" description="Apple" evidence="26">
    <location>
        <begin position="363"/>
        <end position="451"/>
    </location>
</feature>
<keyword evidence="3 18" id="KW-0723">Serine/threonine-protein kinase</keyword>
<dbReference type="InterPro" id="IPR024171">
    <property type="entry name" value="SRK-like_kinase"/>
</dbReference>
<dbReference type="InterPro" id="IPR001245">
    <property type="entry name" value="Ser-Thr/Tyr_kinase_cat_dom"/>
</dbReference>
<evidence type="ECO:0000256" key="14">
    <source>
        <dbReference type="ARBA" id="ARBA00023170"/>
    </source>
</evidence>
<dbReference type="PROSITE" id="PS50026">
    <property type="entry name" value="EGF_3"/>
    <property type="match status" value="1"/>
</dbReference>
<evidence type="ECO:0000256" key="12">
    <source>
        <dbReference type="ARBA" id="ARBA00023136"/>
    </source>
</evidence>
<dbReference type="InterPro" id="IPR000858">
    <property type="entry name" value="S_locus_glycoprot_dom"/>
</dbReference>
<dbReference type="InterPro" id="IPR003609">
    <property type="entry name" value="Pan_app"/>
</dbReference>
<dbReference type="CDD" id="cd00028">
    <property type="entry name" value="B_lectin"/>
    <property type="match status" value="1"/>
</dbReference>
<comment type="catalytic activity">
    <reaction evidence="17 18">
        <text>L-seryl-[protein] + ATP = O-phospho-L-seryl-[protein] + ADP + H(+)</text>
        <dbReference type="Rhea" id="RHEA:17989"/>
        <dbReference type="Rhea" id="RHEA-COMP:9863"/>
        <dbReference type="Rhea" id="RHEA-COMP:11604"/>
        <dbReference type="ChEBI" id="CHEBI:15378"/>
        <dbReference type="ChEBI" id="CHEBI:29999"/>
        <dbReference type="ChEBI" id="CHEBI:30616"/>
        <dbReference type="ChEBI" id="CHEBI:83421"/>
        <dbReference type="ChEBI" id="CHEBI:456216"/>
        <dbReference type="EC" id="2.7.11.1"/>
    </reaction>
</comment>
<feature type="signal peptide" evidence="22">
    <location>
        <begin position="1"/>
        <end position="25"/>
    </location>
</feature>
<dbReference type="EMBL" id="CAJGYO010000016">
    <property type="protein sequence ID" value="CAD6271672.1"/>
    <property type="molecule type" value="Genomic_DNA"/>
</dbReference>
<protein>
    <recommendedName>
        <fullName evidence="18">Receptor-like serine/threonine-protein kinase</fullName>
        <ecNumber evidence="18">2.7.11.1</ecNumber>
    </recommendedName>
</protein>
<feature type="compositionally biased region" description="Low complexity" evidence="20">
    <location>
        <begin position="121"/>
        <end position="130"/>
    </location>
</feature>
<dbReference type="Gene3D" id="2.90.10.10">
    <property type="entry name" value="Bulb-type lectin domain"/>
    <property type="match status" value="1"/>
</dbReference>
<dbReference type="InterPro" id="IPR000719">
    <property type="entry name" value="Prot_kinase_dom"/>
</dbReference>
<dbReference type="Proteomes" id="UP000604825">
    <property type="component" value="Unassembled WGS sequence"/>
</dbReference>
<dbReference type="Gene3D" id="1.10.510.10">
    <property type="entry name" value="Transferase(Phosphotransferase) domain 1"/>
    <property type="match status" value="1"/>
</dbReference>
<keyword evidence="28" id="KW-1185">Reference proteome</keyword>
<dbReference type="PANTHER" id="PTHR27002">
    <property type="entry name" value="RECEPTOR-LIKE SERINE/THREONINE-PROTEIN KINASE SD1-8"/>
    <property type="match status" value="1"/>
</dbReference>
<dbReference type="CDD" id="cd01098">
    <property type="entry name" value="PAN_AP_plant"/>
    <property type="match status" value="1"/>
</dbReference>
<dbReference type="GO" id="GO:0005524">
    <property type="term" value="F:ATP binding"/>
    <property type="evidence" value="ECO:0007669"/>
    <property type="project" value="UniProtKB-KW"/>
</dbReference>
<evidence type="ECO:0000256" key="20">
    <source>
        <dbReference type="SAM" id="MobiDB-lite"/>
    </source>
</evidence>
<dbReference type="GO" id="GO:0004674">
    <property type="term" value="F:protein serine/threonine kinase activity"/>
    <property type="evidence" value="ECO:0007669"/>
    <property type="project" value="UniProtKB-KW"/>
</dbReference>
<evidence type="ECO:0000256" key="22">
    <source>
        <dbReference type="SAM" id="SignalP"/>
    </source>
</evidence>
<accession>A0A811RNT4</accession>
<keyword evidence="15" id="KW-0325">Glycoprotein</keyword>
<evidence type="ECO:0000256" key="3">
    <source>
        <dbReference type="ARBA" id="ARBA00022527"/>
    </source>
</evidence>
<keyword evidence="13" id="KW-1015">Disulfide bond</keyword>
<keyword evidence="4 19" id="KW-0245">EGF-like domain</keyword>
<evidence type="ECO:0000313" key="28">
    <source>
        <dbReference type="Proteomes" id="UP000604825"/>
    </source>
</evidence>
<evidence type="ECO:0000256" key="2">
    <source>
        <dbReference type="ARBA" id="ARBA00022475"/>
    </source>
</evidence>
<evidence type="ECO:0000256" key="10">
    <source>
        <dbReference type="ARBA" id="ARBA00022840"/>
    </source>
</evidence>
<dbReference type="SUPFAM" id="SSF56112">
    <property type="entry name" value="Protein kinase-like (PK-like)"/>
    <property type="match status" value="1"/>
</dbReference>
<evidence type="ECO:0000256" key="9">
    <source>
        <dbReference type="ARBA" id="ARBA00022777"/>
    </source>
</evidence>
<dbReference type="FunFam" id="1.10.510.10:FF:000060">
    <property type="entry name" value="G-type lectin S-receptor-like serine/threonine-protein kinase"/>
    <property type="match status" value="1"/>
</dbReference>
<keyword evidence="7 22" id="KW-0732">Signal</keyword>
<dbReference type="InterPro" id="IPR008271">
    <property type="entry name" value="Ser/Thr_kinase_AS"/>
</dbReference>
<dbReference type="GO" id="GO:0051707">
    <property type="term" value="P:response to other organism"/>
    <property type="evidence" value="ECO:0007669"/>
    <property type="project" value="UniProtKB-ARBA"/>
</dbReference>
<dbReference type="InterPro" id="IPR036426">
    <property type="entry name" value="Bulb-type_lectin_dom_sf"/>
</dbReference>
<evidence type="ECO:0000259" key="24">
    <source>
        <dbReference type="PROSITE" id="PS50026"/>
    </source>
</evidence>
<feature type="domain" description="EGF-like" evidence="24">
    <location>
        <begin position="308"/>
        <end position="344"/>
    </location>
</feature>
<dbReference type="Pfam" id="PF07714">
    <property type="entry name" value="PK_Tyr_Ser-Thr"/>
    <property type="match status" value="1"/>
</dbReference>
<evidence type="ECO:0000259" key="25">
    <source>
        <dbReference type="PROSITE" id="PS50927"/>
    </source>
</evidence>
<evidence type="ECO:0000256" key="21">
    <source>
        <dbReference type="SAM" id="Phobius"/>
    </source>
</evidence>
<keyword evidence="11 21" id="KW-1133">Transmembrane helix</keyword>
<keyword evidence="2" id="KW-1003">Cell membrane</keyword>
<dbReference type="OrthoDB" id="615315at2759"/>
<evidence type="ECO:0000313" key="27">
    <source>
        <dbReference type="EMBL" id="CAD6271672.1"/>
    </source>
</evidence>
<evidence type="ECO:0000256" key="17">
    <source>
        <dbReference type="ARBA" id="ARBA00048679"/>
    </source>
</evidence>
<comment type="catalytic activity">
    <reaction evidence="16 18">
        <text>L-threonyl-[protein] + ATP = O-phospho-L-threonyl-[protein] + ADP + H(+)</text>
        <dbReference type="Rhea" id="RHEA:46608"/>
        <dbReference type="Rhea" id="RHEA-COMP:11060"/>
        <dbReference type="Rhea" id="RHEA-COMP:11605"/>
        <dbReference type="ChEBI" id="CHEBI:15378"/>
        <dbReference type="ChEBI" id="CHEBI:30013"/>
        <dbReference type="ChEBI" id="CHEBI:30616"/>
        <dbReference type="ChEBI" id="CHEBI:61977"/>
        <dbReference type="ChEBI" id="CHEBI:456216"/>
        <dbReference type="EC" id="2.7.11.1"/>
    </reaction>
</comment>
<feature type="chain" id="PRO_5032756020" description="Receptor-like serine/threonine-protein kinase" evidence="22">
    <location>
        <begin position="26"/>
        <end position="891"/>
    </location>
</feature>
<evidence type="ECO:0000259" key="23">
    <source>
        <dbReference type="PROSITE" id="PS50011"/>
    </source>
</evidence>
<keyword evidence="8 18" id="KW-0547">Nucleotide-binding</keyword>
<dbReference type="Gene3D" id="3.30.200.20">
    <property type="entry name" value="Phosphorylase Kinase, domain 1"/>
    <property type="match status" value="1"/>
</dbReference>
<dbReference type="EC" id="2.7.11.1" evidence="18"/>
<dbReference type="InterPro" id="IPR001480">
    <property type="entry name" value="Bulb-type_lectin_dom"/>
</dbReference>
<evidence type="ECO:0000256" key="7">
    <source>
        <dbReference type="ARBA" id="ARBA00022729"/>
    </source>
</evidence>
<evidence type="ECO:0000256" key="8">
    <source>
        <dbReference type="ARBA" id="ARBA00022741"/>
    </source>
</evidence>
<evidence type="ECO:0000256" key="4">
    <source>
        <dbReference type="ARBA" id="ARBA00022536"/>
    </source>
</evidence>
<feature type="region of interest" description="Disordered" evidence="20">
    <location>
        <begin position="818"/>
        <end position="845"/>
    </location>
</feature>
<evidence type="ECO:0000256" key="13">
    <source>
        <dbReference type="ARBA" id="ARBA00023157"/>
    </source>
</evidence>
<feature type="region of interest" description="Disordered" evidence="20">
    <location>
        <begin position="121"/>
        <end position="141"/>
    </location>
</feature>
<dbReference type="PIRSF" id="PIRSF000641">
    <property type="entry name" value="SRK"/>
    <property type="match status" value="1"/>
</dbReference>
<dbReference type="InterPro" id="IPR000742">
    <property type="entry name" value="EGF"/>
</dbReference>
<gene>
    <name evidence="27" type="ORF">NCGR_LOCUS54958</name>
</gene>
<dbReference type="FunFam" id="2.90.10.10:FF:000012">
    <property type="entry name" value="Serine/threonine-protein kinase"/>
    <property type="match status" value="1"/>
</dbReference>
<dbReference type="PROSITE" id="PS00108">
    <property type="entry name" value="PROTEIN_KINASE_ST"/>
    <property type="match status" value="1"/>
</dbReference>
<dbReference type="Pfam" id="PF08276">
    <property type="entry name" value="PAN_2"/>
    <property type="match status" value="1"/>
</dbReference>
<dbReference type="PROSITE" id="PS50948">
    <property type="entry name" value="PAN"/>
    <property type="match status" value="1"/>
</dbReference>
<dbReference type="SUPFAM" id="SSF51110">
    <property type="entry name" value="alpha-D-mannose-specific plant lectins"/>
    <property type="match status" value="1"/>
</dbReference>
<keyword evidence="10 18" id="KW-0067">ATP-binding</keyword>
<comment type="subcellular location">
    <subcellularLocation>
        <location evidence="1">Cell membrane</location>
        <topology evidence="1">Single-pass type I membrane protein</topology>
    </subcellularLocation>
</comment>
<evidence type="ECO:0000256" key="16">
    <source>
        <dbReference type="ARBA" id="ARBA00047899"/>
    </source>
</evidence>
<feature type="domain" description="Protein kinase" evidence="23">
    <location>
        <begin position="542"/>
        <end position="821"/>
    </location>
</feature>
<evidence type="ECO:0000256" key="18">
    <source>
        <dbReference type="PIRNR" id="PIRNR000641"/>
    </source>
</evidence>
<dbReference type="Pfam" id="PF01453">
    <property type="entry name" value="B_lectin"/>
    <property type="match status" value="1"/>
</dbReference>
<comment type="caution">
    <text evidence="27">The sequence shown here is derived from an EMBL/GenBank/DDBJ whole genome shotgun (WGS) entry which is preliminary data.</text>
</comment>
<dbReference type="SMART" id="SM00108">
    <property type="entry name" value="B_lectin"/>
    <property type="match status" value="1"/>
</dbReference>
<keyword evidence="9 18" id="KW-0418">Kinase</keyword>
<name>A0A811RNT4_9POAL</name>
<feature type="transmembrane region" description="Helical" evidence="21">
    <location>
        <begin position="467"/>
        <end position="491"/>
    </location>
</feature>
<dbReference type="GO" id="GO:0005886">
    <property type="term" value="C:plasma membrane"/>
    <property type="evidence" value="ECO:0007669"/>
    <property type="project" value="UniProtKB-SubCell"/>
</dbReference>
<comment type="caution">
    <text evidence="19">Lacks conserved residue(s) required for the propagation of feature annotation.</text>
</comment>
<sequence>MSPNHQLRLAAALPLLLLLPAASTARDTIAPGQPLRGNDTLVSSGAGSFVLGFFSPPGSNNTYVGIWYAKVPIRTVVWVANRAAPVRGPAGDNAGATLSVSSEECALAVADANATVVWSSASASPRPGSAASGGGGGPCTARIRDDGNLAVSDQRGRVVWQGFDHPTDTLLPGMRLGVDFAAGTNMTLTAWASPSDPSPSAVVAAMDTSGDPEVFIWNGPTKVWRSGPWDGVQFTGVPDTVTYKGMGFSFRFVNDGREATYSFQVRDAGIVSRLALNSTGGVVGGGGLMQRWTWLEAAGAWGLYWYAPKDQCDAVSPCGPNGVCDTNKVPACSCLPGFTPRSPASWAMRDGRDGCVRATPLDCGSNRTSSTDGFAPLPHAKVPDTTRAVVDFGSSLDQCRQRCLRNCSCTAYASANLTGAPGHRGCVLWTGGLEDLRVYPSFGQELYFRLAAADLASMGKSKKKVSMVVAVVVSITAALAVLLAITGFFIWRAKKTKARKPGSAIWTAGSRNKDGSEGKDHGDDLELPVYDFETIAAATESFSTENKLGEGGFGPVYKGKLEDGQEIAVKTLSRTSTQGLAEFKNEVLLIAKLQHRNLVRLIGCSISGPDKILIYEYMENKSLDFFMFDRAKSMLLDWQTRYHIIEGIARGLLYLQQDSRYRIIHRDLKPENILLDKDMTPKISDFGLARMFGSEDTEINTGRLAGTCGYIAPEYQINGVFSMKSDVFSFGVIVLEIITGERNRTVYPYSDHLSLLEHAWSLWNEGNSLDLVDENLNGSFNSDEVLKWLKLGLLCVQEKPEDRPLMSQVLQMLASAENSSLQTPKQPGFAARRAATENPSTSKPDCSVADSMTTSLFEGSIGLWSIESVCFYYDKHRIVEYRLLASSKLQV</sequence>
<dbReference type="CDD" id="cd00054">
    <property type="entry name" value="EGF_CA"/>
    <property type="match status" value="1"/>
</dbReference>
<keyword evidence="14" id="KW-0675">Receptor</keyword>
<evidence type="ECO:0000256" key="5">
    <source>
        <dbReference type="ARBA" id="ARBA00022679"/>
    </source>
</evidence>
<dbReference type="CDD" id="cd14066">
    <property type="entry name" value="STKc_IRAK"/>
    <property type="match status" value="1"/>
</dbReference>
<keyword evidence="5 18" id="KW-0808">Transferase</keyword>
<evidence type="ECO:0000259" key="26">
    <source>
        <dbReference type="PROSITE" id="PS50948"/>
    </source>
</evidence>
<proteinExistence type="inferred from homology"/>
<evidence type="ECO:0000256" key="15">
    <source>
        <dbReference type="ARBA" id="ARBA00023180"/>
    </source>
</evidence>
<evidence type="ECO:0000256" key="11">
    <source>
        <dbReference type="ARBA" id="ARBA00022989"/>
    </source>
</evidence>
<dbReference type="AlphaFoldDB" id="A0A811RNT4"/>
<dbReference type="SMART" id="SM00473">
    <property type="entry name" value="PAN_AP"/>
    <property type="match status" value="1"/>
</dbReference>